<evidence type="ECO:0000313" key="4">
    <source>
        <dbReference type="EMBL" id="MDI2111752.1"/>
    </source>
</evidence>
<feature type="domain" description="ImpA N-terminal" evidence="2">
    <location>
        <begin position="17"/>
        <end position="113"/>
    </location>
</feature>
<keyword evidence="1" id="KW-0812">Transmembrane</keyword>
<dbReference type="Pfam" id="PF06812">
    <property type="entry name" value="ImpA_N"/>
    <property type="match status" value="1"/>
</dbReference>
<evidence type="ECO:0000313" key="5">
    <source>
        <dbReference type="Proteomes" id="UP001431775"/>
    </source>
</evidence>
<proteinExistence type="predicted"/>
<dbReference type="EMBL" id="JASBAN010000001">
    <property type="protein sequence ID" value="MDI2111752.1"/>
    <property type="molecule type" value="Genomic_DNA"/>
</dbReference>
<dbReference type="InterPro" id="IPR021069">
    <property type="entry name" value="ImpA_C"/>
</dbReference>
<dbReference type="Proteomes" id="UP001431775">
    <property type="component" value="Unassembled WGS sequence"/>
</dbReference>
<feature type="transmembrane region" description="Helical" evidence="1">
    <location>
        <begin position="246"/>
        <end position="271"/>
    </location>
</feature>
<dbReference type="Pfam" id="PF12486">
    <property type="entry name" value="VasL"/>
    <property type="match status" value="1"/>
</dbReference>
<dbReference type="PANTHER" id="PTHR37024">
    <property type="entry name" value="TYPE VI SECRETION SYSTEM DUF2094 AND IMPA-RELATED DOMAIN PROTEIN"/>
    <property type="match status" value="1"/>
</dbReference>
<dbReference type="InterPro" id="IPR010657">
    <property type="entry name" value="ImpA_N"/>
</dbReference>
<sequence>MTSILSDKLGKIGKTPIALKEFMSLKEEVGKLNHPARPDIDWKKVEELCKTILRKNGADLQTLSYYTIALTKLYELKGLTEGIDLIDTLIGKYWFNFWPEQTHIRVEIIAWLVKSIQQFLRSYQFSYTDLTSLYHLENLFNHLCQNFQDLEIKHLTGMTDLYLLTSKTAKQLERLEQENALSNTVSFDHINKIKKNRDLKNSNDIPNLTKQEKNINPEVKKTTLDGEPLSSTTPFIQSEKKHPKIIFWKGFITGACAIMFVGIVSGGALFYKQHINLQNVPIVHSHYFPENLTDSQINILTKLAENKISKETTDNILTNGQETLNQIEIQPLWGVYYGDYLIKLYQSLFPQNAQVIKLQKQWQNKQKELADQYIQTNTYQVIQNQLQNLLDRLNGLDERKGRYITVSELKSIVFSIQKPLLQSPPLDELLRQMKEQKKQQKDTTTLQQQIDMRFIQLLNYYYMLQQSK</sequence>
<feature type="domain" description="ImpA C-terminal" evidence="3">
    <location>
        <begin position="328"/>
        <end position="465"/>
    </location>
</feature>
<dbReference type="RefSeq" id="WP_281461444.1">
    <property type="nucleotide sequence ID" value="NZ_JASBAN010000001.1"/>
</dbReference>
<keyword evidence="5" id="KW-1185">Reference proteome</keyword>
<keyword evidence="1" id="KW-0472">Membrane</keyword>
<organism evidence="4 5">
    <name type="scientific">Commensalibacter nepenthis</name>
    <dbReference type="NCBI Taxonomy" id="3043872"/>
    <lineage>
        <taxon>Bacteria</taxon>
        <taxon>Pseudomonadati</taxon>
        <taxon>Pseudomonadota</taxon>
        <taxon>Alphaproteobacteria</taxon>
        <taxon>Acetobacterales</taxon>
        <taxon>Acetobacteraceae</taxon>
    </lineage>
</organism>
<dbReference type="PANTHER" id="PTHR37024:SF5">
    <property type="entry name" value="IMPA N-TERMINAL DOMAIN-CONTAINING PROTEIN"/>
    <property type="match status" value="1"/>
</dbReference>
<gene>
    <name evidence="4" type="ORF">QJV33_00345</name>
</gene>
<accession>A0ABT6Q4C9</accession>
<name>A0ABT6Q4C9_9PROT</name>
<evidence type="ECO:0000256" key="1">
    <source>
        <dbReference type="SAM" id="Phobius"/>
    </source>
</evidence>
<evidence type="ECO:0000259" key="3">
    <source>
        <dbReference type="Pfam" id="PF12486"/>
    </source>
</evidence>
<comment type="caution">
    <text evidence="4">The sequence shown here is derived from an EMBL/GenBank/DDBJ whole genome shotgun (WGS) entry which is preliminary data.</text>
</comment>
<evidence type="ECO:0000259" key="2">
    <source>
        <dbReference type="Pfam" id="PF06812"/>
    </source>
</evidence>
<protein>
    <submittedName>
        <fullName evidence="4">VasL domain-containing protein</fullName>
    </submittedName>
</protein>
<reference evidence="4" key="1">
    <citation type="submission" date="2023-05" db="EMBL/GenBank/DDBJ databases">
        <title>Whole genome sequence of Commensalibacter sp.</title>
        <authorList>
            <person name="Charoenyingcharoen P."/>
            <person name="Yukphan P."/>
        </authorList>
    </citation>
    <scope>NUCLEOTIDE SEQUENCE</scope>
    <source>
        <strain evidence="4">TBRC 10068</strain>
    </source>
</reference>
<keyword evidence="1" id="KW-1133">Transmembrane helix</keyword>